<dbReference type="PANTHER" id="PTHR33591:SF1">
    <property type="entry name" value="BETA-CAROTENE ISOMERASE D27, CHLOROPLASTIC"/>
    <property type="match status" value="1"/>
</dbReference>
<dbReference type="InterPro" id="IPR038938">
    <property type="entry name" value="D27-like"/>
</dbReference>
<proteinExistence type="predicted"/>
<accession>A0A803LFK4</accession>
<dbReference type="Proteomes" id="UP000596660">
    <property type="component" value="Unplaced"/>
</dbReference>
<evidence type="ECO:0000313" key="2">
    <source>
        <dbReference type="Proteomes" id="UP000596660"/>
    </source>
</evidence>
<sequence length="149" mass="17044">KYMHHNKIMSFTPFMSLKPSAHKVLEVTNVPKITCYHDTWLDLMAINHLSQNLQAVAGIQIEEKGYDGLLETCKEVTVKFDSVQQRQLSLEGLARSIPKEIFPLANFEDMSCDMIFGEEPPTPDEDPATKQPCYKLCKINKRHTTERCS</sequence>
<name>A0A803LFK4_CHEQI</name>
<keyword evidence="2" id="KW-1185">Reference proteome</keyword>
<organism evidence="1 2">
    <name type="scientific">Chenopodium quinoa</name>
    <name type="common">Quinoa</name>
    <dbReference type="NCBI Taxonomy" id="63459"/>
    <lineage>
        <taxon>Eukaryota</taxon>
        <taxon>Viridiplantae</taxon>
        <taxon>Streptophyta</taxon>
        <taxon>Embryophyta</taxon>
        <taxon>Tracheophyta</taxon>
        <taxon>Spermatophyta</taxon>
        <taxon>Magnoliopsida</taxon>
        <taxon>eudicotyledons</taxon>
        <taxon>Gunneridae</taxon>
        <taxon>Pentapetalae</taxon>
        <taxon>Caryophyllales</taxon>
        <taxon>Chenopodiaceae</taxon>
        <taxon>Chenopodioideae</taxon>
        <taxon>Atripliceae</taxon>
        <taxon>Chenopodium</taxon>
    </lineage>
</organism>
<dbReference type="PANTHER" id="PTHR33591">
    <property type="entry name" value="BETA-CAROTENE ISOMERASE D27"/>
    <property type="match status" value="1"/>
</dbReference>
<protein>
    <submittedName>
        <fullName evidence="1">Uncharacterized protein</fullName>
    </submittedName>
</protein>
<reference evidence="1" key="1">
    <citation type="journal article" date="2017" name="Nature">
        <title>The genome of Chenopodium quinoa.</title>
        <authorList>
            <person name="Jarvis D.E."/>
            <person name="Ho Y.S."/>
            <person name="Lightfoot D.J."/>
            <person name="Schmoeckel S.M."/>
            <person name="Li B."/>
            <person name="Borm T.J.A."/>
            <person name="Ohyanagi H."/>
            <person name="Mineta K."/>
            <person name="Michell C.T."/>
            <person name="Saber N."/>
            <person name="Kharbatia N.M."/>
            <person name="Rupper R.R."/>
            <person name="Sharp A.R."/>
            <person name="Dally N."/>
            <person name="Boughton B.A."/>
            <person name="Woo Y.H."/>
            <person name="Gao G."/>
            <person name="Schijlen E.G.W.M."/>
            <person name="Guo X."/>
            <person name="Momin A.A."/>
            <person name="Negrao S."/>
            <person name="Al-Babili S."/>
            <person name="Gehring C."/>
            <person name="Roessner U."/>
            <person name="Jung C."/>
            <person name="Murphy K."/>
            <person name="Arold S.T."/>
            <person name="Gojobori T."/>
            <person name="van der Linden C.G."/>
            <person name="van Loo E.N."/>
            <person name="Jellen E.N."/>
            <person name="Maughan P.J."/>
            <person name="Tester M."/>
        </authorList>
    </citation>
    <scope>NUCLEOTIDE SEQUENCE [LARGE SCALE GENOMIC DNA]</scope>
    <source>
        <strain evidence="1">cv. PI 614886</strain>
    </source>
</reference>
<dbReference type="AlphaFoldDB" id="A0A803LFK4"/>
<reference evidence="1" key="2">
    <citation type="submission" date="2021-03" db="UniProtKB">
        <authorList>
            <consortium name="EnsemblPlants"/>
        </authorList>
    </citation>
    <scope>IDENTIFICATION</scope>
</reference>
<dbReference type="GO" id="GO:0016859">
    <property type="term" value="F:cis-trans isomerase activity"/>
    <property type="evidence" value="ECO:0007669"/>
    <property type="project" value="TreeGrafter"/>
</dbReference>
<dbReference type="GO" id="GO:1901601">
    <property type="term" value="P:strigolactone biosynthetic process"/>
    <property type="evidence" value="ECO:0007669"/>
    <property type="project" value="TreeGrafter"/>
</dbReference>
<dbReference type="GO" id="GO:0009536">
    <property type="term" value="C:plastid"/>
    <property type="evidence" value="ECO:0007669"/>
    <property type="project" value="TreeGrafter"/>
</dbReference>
<dbReference type="Gramene" id="AUR62011960-RA">
    <property type="protein sequence ID" value="AUR62011960-RA:cds"/>
    <property type="gene ID" value="AUR62011960"/>
</dbReference>
<dbReference type="EnsemblPlants" id="AUR62011960-RA">
    <property type="protein sequence ID" value="AUR62011960-RA:cds"/>
    <property type="gene ID" value="AUR62011960"/>
</dbReference>
<evidence type="ECO:0000313" key="1">
    <source>
        <dbReference type="EnsemblPlants" id="AUR62011960-RA:cds"/>
    </source>
</evidence>